<dbReference type="InterPro" id="IPR036191">
    <property type="entry name" value="RRF_sf"/>
</dbReference>
<feature type="region of interest" description="Disordered" evidence="6">
    <location>
        <begin position="509"/>
        <end position="557"/>
    </location>
</feature>
<evidence type="ECO:0000256" key="2">
    <source>
        <dbReference type="ARBA" id="ARBA00022630"/>
    </source>
</evidence>
<dbReference type="SUPFAM" id="SSF51905">
    <property type="entry name" value="FAD/NAD(P)-binding domain"/>
    <property type="match status" value="2"/>
</dbReference>
<keyword evidence="4" id="KW-0521">NADP</keyword>
<dbReference type="Pfam" id="PF13450">
    <property type="entry name" value="NAD_binding_8"/>
    <property type="match status" value="1"/>
</dbReference>
<dbReference type="PRINTS" id="PR00370">
    <property type="entry name" value="FMOXYGENASE"/>
</dbReference>
<comment type="similarity">
    <text evidence="1">Belongs to the FMO family.</text>
</comment>
<protein>
    <recommendedName>
        <fullName evidence="7">Ribosome recycling factor domain-containing protein</fullName>
    </recommendedName>
</protein>
<dbReference type="Pfam" id="PF01765">
    <property type="entry name" value="RRF"/>
    <property type="match status" value="1"/>
</dbReference>
<dbReference type="Gene3D" id="3.30.1360.40">
    <property type="match status" value="1"/>
</dbReference>
<keyword evidence="3" id="KW-0274">FAD</keyword>
<dbReference type="InterPro" id="IPR020946">
    <property type="entry name" value="Flavin_mOase-like"/>
</dbReference>
<feature type="compositionally biased region" description="Polar residues" evidence="6">
    <location>
        <begin position="738"/>
        <end position="750"/>
    </location>
</feature>
<dbReference type="InterPro" id="IPR023584">
    <property type="entry name" value="Ribosome_recyc_fac_dom"/>
</dbReference>
<feature type="domain" description="Ribosome recycling factor" evidence="7">
    <location>
        <begin position="576"/>
        <end position="738"/>
    </location>
</feature>
<comment type="caution">
    <text evidence="8">The sequence shown here is derived from an EMBL/GenBank/DDBJ whole genome shotgun (WGS) entry which is preliminary data.</text>
</comment>
<dbReference type="InterPro" id="IPR036188">
    <property type="entry name" value="FAD/NAD-bd_sf"/>
</dbReference>
<dbReference type="EMBL" id="JAKNSF020000050">
    <property type="protein sequence ID" value="KAK7725319.1"/>
    <property type="molecule type" value="Genomic_DNA"/>
</dbReference>
<evidence type="ECO:0000259" key="7">
    <source>
        <dbReference type="Pfam" id="PF01765"/>
    </source>
</evidence>
<evidence type="ECO:0000256" key="3">
    <source>
        <dbReference type="ARBA" id="ARBA00022827"/>
    </source>
</evidence>
<evidence type="ECO:0000256" key="4">
    <source>
        <dbReference type="ARBA" id="ARBA00022857"/>
    </source>
</evidence>
<dbReference type="Proteomes" id="UP001430848">
    <property type="component" value="Unassembled WGS sequence"/>
</dbReference>
<sequence>MGAEKSIKSVAIIGAGASGTITAAALKAENYFDQIRIFERRETAGGTWIFDASPGPELPINPGKLPPQIDPPVQIPDQLPRVTAPVEQERYSKTPVYNSLTTNVPDIAMCFSDARFAYGPFPPHHVPRQYLENYVATHELDENLVLSTTVEDVSRIPPPSSELDLDRWRLTLRKHDALRQVDVWWTEEFDALVIANGHYSVPFIPHVDGLEEYIKKYPDRVVHSKYYRSPTVYSGQKVLTIGNSASGSDIFNELTKTAQLPVYSSRRHKSPFEGDKPQPGVEWKPIITRYHADGTIEFEDGTTLGADDVDKIIYATGYRPSFPFWNERANGRPIYDYEVGKLVNTYWHTFFHDLPTLAVVGIEKGLTFRSFEYQAVALARLFSGRNAVPLPPAREQRRWEEERTEWVKATGKKFHDIESEPGRLGEDSFKWLGYLYRLAGLGTLTGDGRVPPVLSKELLHAVRTIHKYPRYDEDVADAEVYDYHGVSSSGGKQAAKEWVTAVLDGKKSKDRRANKRSAERVEAAAEEEEDEDTAAAPSRGRAKDKAAQQAQSDFDREAAFDLGDVDAEYARVDERFEKRLQEFKVGGRFNPEMLGQLRVRPDRESAQSWPLRELAQVVHRGGRSVSILVSDAEYVKPIMSAVQNSDDFNQQPQRDPDNELELLLRIEPEDPEEQLRRLRAEITAWRDAVRGVMAARKHRHAAWLKEKHVTKDDVKALEKKVKSMQDKKIEQVDRSEKQIVQQMAKRQTRL</sequence>
<evidence type="ECO:0000256" key="1">
    <source>
        <dbReference type="ARBA" id="ARBA00009183"/>
    </source>
</evidence>
<evidence type="ECO:0000256" key="6">
    <source>
        <dbReference type="SAM" id="MobiDB-lite"/>
    </source>
</evidence>
<proteinExistence type="inferred from homology"/>
<dbReference type="SUPFAM" id="SSF55194">
    <property type="entry name" value="Ribosome recycling factor, RRF"/>
    <property type="match status" value="1"/>
</dbReference>
<dbReference type="Gene3D" id="3.50.50.60">
    <property type="entry name" value="FAD/NAD(P)-binding domain"/>
    <property type="match status" value="2"/>
</dbReference>
<evidence type="ECO:0000256" key="5">
    <source>
        <dbReference type="ARBA" id="ARBA00023002"/>
    </source>
</evidence>
<accession>A0ABR1P384</accession>
<feature type="compositionally biased region" description="Acidic residues" evidence="6">
    <location>
        <begin position="524"/>
        <end position="533"/>
    </location>
</feature>
<keyword evidence="2" id="KW-0285">Flavoprotein</keyword>
<name>A0ABR1P384_DIAER</name>
<dbReference type="Gene3D" id="1.10.132.20">
    <property type="entry name" value="Ribosome-recycling factor"/>
    <property type="match status" value="1"/>
</dbReference>
<evidence type="ECO:0000313" key="9">
    <source>
        <dbReference type="Proteomes" id="UP001430848"/>
    </source>
</evidence>
<feature type="compositionally biased region" description="Basic and acidic residues" evidence="6">
    <location>
        <begin position="726"/>
        <end position="737"/>
    </location>
</feature>
<keyword evidence="5" id="KW-0560">Oxidoreductase</keyword>
<reference evidence="8 9" key="1">
    <citation type="submission" date="2024-02" db="EMBL/GenBank/DDBJ databases">
        <title>De novo assembly and annotation of 12 fungi associated with fruit tree decline syndrome in Ontario, Canada.</title>
        <authorList>
            <person name="Sulman M."/>
            <person name="Ellouze W."/>
            <person name="Ilyukhin E."/>
        </authorList>
    </citation>
    <scope>NUCLEOTIDE SEQUENCE [LARGE SCALE GENOMIC DNA]</scope>
    <source>
        <strain evidence="8 9">M169</strain>
    </source>
</reference>
<dbReference type="InterPro" id="IPR000960">
    <property type="entry name" value="Flavin_mOase"/>
</dbReference>
<dbReference type="InterPro" id="IPR050346">
    <property type="entry name" value="FMO-like"/>
</dbReference>
<gene>
    <name evidence="8" type="ORF">SLS63_008181</name>
</gene>
<organism evidence="8 9">
    <name type="scientific">Diaporthe eres</name>
    <name type="common">Phomopsis oblonga</name>
    <dbReference type="NCBI Taxonomy" id="83184"/>
    <lineage>
        <taxon>Eukaryota</taxon>
        <taxon>Fungi</taxon>
        <taxon>Dikarya</taxon>
        <taxon>Ascomycota</taxon>
        <taxon>Pezizomycotina</taxon>
        <taxon>Sordariomycetes</taxon>
        <taxon>Sordariomycetidae</taxon>
        <taxon>Diaporthales</taxon>
        <taxon>Diaporthaceae</taxon>
        <taxon>Diaporthe</taxon>
        <taxon>Diaporthe eres species complex</taxon>
    </lineage>
</organism>
<keyword evidence="9" id="KW-1185">Reference proteome</keyword>
<feature type="region of interest" description="Disordered" evidence="6">
    <location>
        <begin position="726"/>
        <end position="750"/>
    </location>
</feature>
<dbReference type="Pfam" id="PF00743">
    <property type="entry name" value="FMO-like"/>
    <property type="match status" value="2"/>
</dbReference>
<dbReference type="PANTHER" id="PTHR23023">
    <property type="entry name" value="DIMETHYLANILINE MONOOXYGENASE"/>
    <property type="match status" value="1"/>
</dbReference>
<evidence type="ECO:0000313" key="8">
    <source>
        <dbReference type="EMBL" id="KAK7725319.1"/>
    </source>
</evidence>